<gene>
    <name evidence="3" type="ORF">CCAM_LOCUS40292</name>
</gene>
<dbReference type="PANTHER" id="PTHR46444:SF9">
    <property type="entry name" value="DCD (DEVELOPMENT AND CELL DEATH) DOMAIN PROTEIN"/>
    <property type="match status" value="1"/>
</dbReference>
<dbReference type="SMART" id="SM00767">
    <property type="entry name" value="DCD"/>
    <property type="match status" value="1"/>
</dbReference>
<organism evidence="3 4">
    <name type="scientific">Cuscuta campestris</name>
    <dbReference type="NCBI Taxonomy" id="132261"/>
    <lineage>
        <taxon>Eukaryota</taxon>
        <taxon>Viridiplantae</taxon>
        <taxon>Streptophyta</taxon>
        <taxon>Embryophyta</taxon>
        <taxon>Tracheophyta</taxon>
        <taxon>Spermatophyta</taxon>
        <taxon>Magnoliopsida</taxon>
        <taxon>eudicotyledons</taxon>
        <taxon>Gunneridae</taxon>
        <taxon>Pentapetalae</taxon>
        <taxon>asterids</taxon>
        <taxon>lamiids</taxon>
        <taxon>Solanales</taxon>
        <taxon>Convolvulaceae</taxon>
        <taxon>Cuscuteae</taxon>
        <taxon>Cuscuta</taxon>
        <taxon>Cuscuta subgen. Grammica</taxon>
        <taxon>Cuscuta sect. Cleistogrammica</taxon>
    </lineage>
</organism>
<keyword evidence="4" id="KW-1185">Reference proteome</keyword>
<evidence type="ECO:0000256" key="1">
    <source>
        <dbReference type="SAM" id="MobiDB-lite"/>
    </source>
</evidence>
<dbReference type="InterPro" id="IPR013989">
    <property type="entry name" value="Dev_and_cell_death_domain"/>
</dbReference>
<dbReference type="Pfam" id="PF10539">
    <property type="entry name" value="Dev_Cell_Death"/>
    <property type="match status" value="1"/>
</dbReference>
<proteinExistence type="predicted"/>
<protein>
    <recommendedName>
        <fullName evidence="2">DCD domain-containing protein</fullName>
    </recommendedName>
</protein>
<feature type="region of interest" description="Disordered" evidence="1">
    <location>
        <begin position="431"/>
        <end position="453"/>
    </location>
</feature>
<reference evidence="3 4" key="1">
    <citation type="submission" date="2018-04" db="EMBL/GenBank/DDBJ databases">
        <authorList>
            <person name="Vogel A."/>
        </authorList>
    </citation>
    <scope>NUCLEOTIDE SEQUENCE [LARGE SCALE GENOMIC DNA]</scope>
</reference>
<dbReference type="AlphaFoldDB" id="A0A484NDB2"/>
<dbReference type="PROSITE" id="PS51222">
    <property type="entry name" value="DCD"/>
    <property type="match status" value="1"/>
</dbReference>
<evidence type="ECO:0000313" key="3">
    <source>
        <dbReference type="EMBL" id="VFQ98516.1"/>
    </source>
</evidence>
<feature type="compositionally biased region" description="Basic and acidic residues" evidence="1">
    <location>
        <begin position="1095"/>
        <end position="1121"/>
    </location>
</feature>
<name>A0A484NDB2_9ASTE</name>
<dbReference type="Proteomes" id="UP000595140">
    <property type="component" value="Unassembled WGS sequence"/>
</dbReference>
<feature type="domain" description="DCD" evidence="2">
    <location>
        <begin position="14"/>
        <end position="144"/>
    </location>
</feature>
<dbReference type="PANTHER" id="PTHR46444">
    <property type="entry name" value="DCD (DEVELOPMENT AND CELL DEATH) DOMAIN PROTEIN-RELATED"/>
    <property type="match status" value="1"/>
</dbReference>
<evidence type="ECO:0000259" key="2">
    <source>
        <dbReference type="PROSITE" id="PS51222"/>
    </source>
</evidence>
<accession>A0A484NDB2</accession>
<evidence type="ECO:0000313" key="4">
    <source>
        <dbReference type="Proteomes" id="UP000595140"/>
    </source>
</evidence>
<feature type="region of interest" description="Disordered" evidence="1">
    <location>
        <begin position="1091"/>
        <end position="1148"/>
    </location>
</feature>
<dbReference type="OrthoDB" id="1928633at2759"/>
<dbReference type="EMBL" id="OOIL02006592">
    <property type="protein sequence ID" value="VFQ98516.1"/>
    <property type="molecule type" value="Genomic_DNA"/>
</dbReference>
<sequence length="1218" mass="136644">MDFAEEENGFHGSVPEFGAIFMSNIATKRECFKKKVLGLPMSQANFVKEVKSGMVLFLFEYEKRELFGVYRAISDGGVNIVSHAFSSSGVKYHAQVRFTPIWICSPLSEPEFRGAISANYYSARKFNFGLSQNQVHSLLMLFSTRKLRTSLPPRQFTRVDMEQVVENSSVVDDESPDFRNGYLKENSFQSSPMKAYPMNFFHKDNRMNSDTHFKVDMINSEYGVSFSEGKYFNNTYTDSPTRRIAYDDGRISFDHVAHNRPNDHPLIKDKRLADGSRFEIDDTVGECNDLPSVMHSNGLVGPAHFSGKADVAMFTDRERIVDTFNSGLGVTRLTKGNEKLSNICTSAFASHGGWSLLKDGFEELPNTDNTHSPTVPGNERSGYGTIVENPGSQYGFIHDSSENKHLKKYAAISEITSSHFVSTVSDKDELYGDTRSPVDPNRRDHSPDTFVGPGFLERRKKYVESFGRDRRVYENTNGFGLGPLASKESTFCQNVDEQWDNAHWYRNNSVAKAASYVENFDRVHESTNEYVPGPPSNKQSLFNQNVDDQWANARWYRNNNAEKAPSYVENNDRIHENANEYVVAPSASNEQSTCYQNIDEQLSNAGWYRSNNAEKAVSYVENLDMHRHSQNEMEQFTPLNCGMSFFETALSRITEAASFDASPSKFQNATTIARALPSDHELTRHCGHSSYHQVDHGSSLVQKNNSHRFAEQNLDALPKDIAFHEKAGVSTGYSDFASADHRQRSHLHIQSGISESHLNSDFPENIGLDAYRVPPASRSYLDFPSVNPGEAALQGENVGFLHLPFYSCSKPSYASNSTMPSLGIKDCIALQESDGLLYSGVVSEKNAIDDGTHRNISTEISDSGYKQCMRKSVFSRLSSNKCPPKEKESDRVTSHDRYVMDTSVDDVMDMLQNHVKKKIRCKPLVKCHDDNVVTIHGKHDVVEPDHNPSMITSLKKTDKRNVHQSIEQKVAPDSPTETRAVDFNRRSDIMKKLHVSDSSMVKELPVKPPKHRTLKEKVPSVNEVDKEPACKIAKRRLLARPLFGKAGDTFDEADHQSVYHKTSNDEVDKEPACKIAKRRKLVRPLFGKAGGTSFDRSDHQSVCHNTSNDDPKFDIEKEHSTNDLPASGHEKSSDLPADSSYRDGDGNITSLDNVSTNVLLPIVHENKDPNVKPSLDCENNRTEMQDISIMDPDIKNAVQCSEAAPLVASQCSIRTSGF</sequence>